<organism evidence="2 3">
    <name type="scientific">Desulfovibrio litoralis DSM 11393</name>
    <dbReference type="NCBI Taxonomy" id="1121455"/>
    <lineage>
        <taxon>Bacteria</taxon>
        <taxon>Pseudomonadati</taxon>
        <taxon>Thermodesulfobacteriota</taxon>
        <taxon>Desulfovibrionia</taxon>
        <taxon>Desulfovibrionales</taxon>
        <taxon>Desulfovibrionaceae</taxon>
        <taxon>Desulfovibrio</taxon>
    </lineage>
</organism>
<dbReference type="GO" id="GO:0010181">
    <property type="term" value="F:FMN binding"/>
    <property type="evidence" value="ECO:0007669"/>
    <property type="project" value="TreeGrafter"/>
</dbReference>
<evidence type="ECO:0000313" key="2">
    <source>
        <dbReference type="EMBL" id="SHN55526.1"/>
    </source>
</evidence>
<evidence type="ECO:0000259" key="1">
    <source>
        <dbReference type="Pfam" id="PF03358"/>
    </source>
</evidence>
<dbReference type="PANTHER" id="PTHR30543:SF21">
    <property type="entry name" value="NAD(P)H-DEPENDENT FMN REDUCTASE LOT6"/>
    <property type="match status" value="1"/>
</dbReference>
<protein>
    <submittedName>
        <fullName evidence="2">NAD(P)H-dependent FMN reductase</fullName>
    </submittedName>
</protein>
<dbReference type="InterPro" id="IPR005025">
    <property type="entry name" value="FMN_Rdtase-like_dom"/>
</dbReference>
<reference evidence="2 3" key="1">
    <citation type="submission" date="2016-12" db="EMBL/GenBank/DDBJ databases">
        <authorList>
            <person name="Song W.-J."/>
            <person name="Kurnit D.M."/>
        </authorList>
    </citation>
    <scope>NUCLEOTIDE SEQUENCE [LARGE SCALE GENOMIC DNA]</scope>
    <source>
        <strain evidence="2 3">DSM 11393</strain>
    </source>
</reference>
<dbReference type="InterPro" id="IPR029039">
    <property type="entry name" value="Flavoprotein-like_sf"/>
</dbReference>
<dbReference type="PANTHER" id="PTHR30543">
    <property type="entry name" value="CHROMATE REDUCTASE"/>
    <property type="match status" value="1"/>
</dbReference>
<dbReference type="SUPFAM" id="SSF52218">
    <property type="entry name" value="Flavoproteins"/>
    <property type="match status" value="1"/>
</dbReference>
<dbReference type="GO" id="GO:0005829">
    <property type="term" value="C:cytosol"/>
    <property type="evidence" value="ECO:0007669"/>
    <property type="project" value="TreeGrafter"/>
</dbReference>
<proteinExistence type="predicted"/>
<sequence>MSRIKEISIFIGSLRKEAYTRKIANTLINLGEKNLNLKIVEIGHLSFYNQDLDGNEPSSWLEFRETVKNSDGFLFITPEYNRSVTPVLKNALDIASRPYGANCWSGKPGGIIGASIGAIGGFGAVQHLRQTFAFLNILMLQQPEAYLGFIDKAFEGNTLTNEKTKEFLQNYLNSYAEWVNKF</sequence>
<dbReference type="RefSeq" id="WP_072696374.1">
    <property type="nucleotide sequence ID" value="NZ_FRDI01000003.1"/>
</dbReference>
<feature type="domain" description="NADPH-dependent FMN reductase-like" evidence="1">
    <location>
        <begin position="7"/>
        <end position="148"/>
    </location>
</feature>
<dbReference type="Gene3D" id="3.40.50.360">
    <property type="match status" value="1"/>
</dbReference>
<keyword evidence="3" id="KW-1185">Reference proteome</keyword>
<dbReference type="InterPro" id="IPR050712">
    <property type="entry name" value="NAD(P)H-dep_reductase"/>
</dbReference>
<dbReference type="STRING" id="1121455.SAMN02745728_00683"/>
<dbReference type="GO" id="GO:0016491">
    <property type="term" value="F:oxidoreductase activity"/>
    <property type="evidence" value="ECO:0007669"/>
    <property type="project" value="InterPro"/>
</dbReference>
<evidence type="ECO:0000313" key="3">
    <source>
        <dbReference type="Proteomes" id="UP000186469"/>
    </source>
</evidence>
<dbReference type="OrthoDB" id="9812295at2"/>
<accession>A0A1M7SAM5</accession>
<gene>
    <name evidence="2" type="ORF">SAMN02745728_00683</name>
</gene>
<dbReference type="Proteomes" id="UP000186469">
    <property type="component" value="Unassembled WGS sequence"/>
</dbReference>
<dbReference type="EMBL" id="FRDI01000003">
    <property type="protein sequence ID" value="SHN55526.1"/>
    <property type="molecule type" value="Genomic_DNA"/>
</dbReference>
<dbReference type="AlphaFoldDB" id="A0A1M7SAM5"/>
<dbReference type="Pfam" id="PF03358">
    <property type="entry name" value="FMN_red"/>
    <property type="match status" value="1"/>
</dbReference>
<name>A0A1M7SAM5_9BACT</name>